<proteinExistence type="predicted"/>
<dbReference type="EMBL" id="MU276065">
    <property type="protein sequence ID" value="KAI0042464.1"/>
    <property type="molecule type" value="Genomic_DNA"/>
</dbReference>
<evidence type="ECO:0000313" key="1">
    <source>
        <dbReference type="EMBL" id="KAI0042464.1"/>
    </source>
</evidence>
<comment type="caution">
    <text evidence="1">The sequence shown here is derived from an EMBL/GenBank/DDBJ whole genome shotgun (WGS) entry which is preliminary data.</text>
</comment>
<protein>
    <submittedName>
        <fullName evidence="1">Uncharacterized protein</fullName>
    </submittedName>
</protein>
<organism evidence="1 2">
    <name type="scientific">Auriscalpium vulgare</name>
    <dbReference type="NCBI Taxonomy" id="40419"/>
    <lineage>
        <taxon>Eukaryota</taxon>
        <taxon>Fungi</taxon>
        <taxon>Dikarya</taxon>
        <taxon>Basidiomycota</taxon>
        <taxon>Agaricomycotina</taxon>
        <taxon>Agaricomycetes</taxon>
        <taxon>Russulales</taxon>
        <taxon>Auriscalpiaceae</taxon>
        <taxon>Auriscalpium</taxon>
    </lineage>
</organism>
<evidence type="ECO:0000313" key="2">
    <source>
        <dbReference type="Proteomes" id="UP000814033"/>
    </source>
</evidence>
<accession>A0ACB8RF14</accession>
<sequence length="147" mass="15835">MKMRPAAPGSGRSPEPLPLESTNLKAWREGKCGQRTRVYEKDECARRPAQAERASGEATVLAGGEGELVDIGKSMFEFAREEMFPIDEDEMRTTDNGSEGNHGQAANTTPPCAVGLDDPHCGVRVRLAATPDSTAQIHCLGILPMPE</sequence>
<name>A0ACB8RF14_9AGAM</name>
<gene>
    <name evidence="1" type="ORF">FA95DRAFT_1575733</name>
</gene>
<keyword evidence="2" id="KW-1185">Reference proteome</keyword>
<dbReference type="Proteomes" id="UP000814033">
    <property type="component" value="Unassembled WGS sequence"/>
</dbReference>
<reference evidence="1" key="2">
    <citation type="journal article" date="2022" name="New Phytol.">
        <title>Evolutionary transition to the ectomycorrhizal habit in the genomes of a hyperdiverse lineage of mushroom-forming fungi.</title>
        <authorList>
            <person name="Looney B."/>
            <person name="Miyauchi S."/>
            <person name="Morin E."/>
            <person name="Drula E."/>
            <person name="Courty P.E."/>
            <person name="Kohler A."/>
            <person name="Kuo A."/>
            <person name="LaButti K."/>
            <person name="Pangilinan J."/>
            <person name="Lipzen A."/>
            <person name="Riley R."/>
            <person name="Andreopoulos W."/>
            <person name="He G."/>
            <person name="Johnson J."/>
            <person name="Nolan M."/>
            <person name="Tritt A."/>
            <person name="Barry K.W."/>
            <person name="Grigoriev I.V."/>
            <person name="Nagy L.G."/>
            <person name="Hibbett D."/>
            <person name="Henrissat B."/>
            <person name="Matheny P.B."/>
            <person name="Labbe J."/>
            <person name="Martin F.M."/>
        </authorList>
    </citation>
    <scope>NUCLEOTIDE SEQUENCE</scope>
    <source>
        <strain evidence="1">FP105234-sp</strain>
    </source>
</reference>
<reference evidence="1" key="1">
    <citation type="submission" date="2021-02" db="EMBL/GenBank/DDBJ databases">
        <authorList>
            <consortium name="DOE Joint Genome Institute"/>
            <person name="Ahrendt S."/>
            <person name="Looney B.P."/>
            <person name="Miyauchi S."/>
            <person name="Morin E."/>
            <person name="Drula E."/>
            <person name="Courty P.E."/>
            <person name="Chicoki N."/>
            <person name="Fauchery L."/>
            <person name="Kohler A."/>
            <person name="Kuo A."/>
            <person name="Labutti K."/>
            <person name="Pangilinan J."/>
            <person name="Lipzen A."/>
            <person name="Riley R."/>
            <person name="Andreopoulos W."/>
            <person name="He G."/>
            <person name="Johnson J."/>
            <person name="Barry K.W."/>
            <person name="Grigoriev I.V."/>
            <person name="Nagy L."/>
            <person name="Hibbett D."/>
            <person name="Henrissat B."/>
            <person name="Matheny P.B."/>
            <person name="Labbe J."/>
            <person name="Martin F."/>
        </authorList>
    </citation>
    <scope>NUCLEOTIDE SEQUENCE</scope>
    <source>
        <strain evidence="1">FP105234-sp</strain>
    </source>
</reference>